<dbReference type="PANTHER" id="PTHR46830">
    <property type="entry name" value="TRANSFERASE, PUTATIVE-RELATED"/>
    <property type="match status" value="1"/>
</dbReference>
<dbReference type="OrthoDB" id="409543at2759"/>
<protein>
    <recommendedName>
        <fullName evidence="6">Glycosyltransferase family 32 protein</fullName>
    </recommendedName>
</protein>
<keyword evidence="3" id="KW-0472">Membrane</keyword>
<reference evidence="4 5" key="1">
    <citation type="submission" date="2017-06" db="EMBL/GenBank/DDBJ databases">
        <title>Ant-infecting Ophiocordyceps genomes reveal a high diversity of potential behavioral manipulation genes and a possible major role for enterotoxins.</title>
        <authorList>
            <person name="De Bekker C."/>
            <person name="Evans H.C."/>
            <person name="Brachmann A."/>
            <person name="Hughes D.P."/>
        </authorList>
    </citation>
    <scope>NUCLEOTIDE SEQUENCE [LARGE SCALE GENOMIC DNA]</scope>
    <source>
        <strain evidence="4 5">Map16</strain>
    </source>
</reference>
<evidence type="ECO:0000256" key="2">
    <source>
        <dbReference type="SAM" id="MobiDB-lite"/>
    </source>
</evidence>
<dbReference type="EMBL" id="NJES01000054">
    <property type="protein sequence ID" value="PHH79173.1"/>
    <property type="molecule type" value="Genomic_DNA"/>
</dbReference>
<comment type="caution">
    <text evidence="4">The sequence shown here is derived from an EMBL/GenBank/DDBJ whole genome shotgun (WGS) entry which is preliminary data.</text>
</comment>
<dbReference type="Proteomes" id="UP000226431">
    <property type="component" value="Unassembled WGS sequence"/>
</dbReference>
<dbReference type="AlphaFoldDB" id="A0A2C5ZH26"/>
<keyword evidence="5" id="KW-1185">Reference proteome</keyword>
<evidence type="ECO:0000256" key="1">
    <source>
        <dbReference type="ARBA" id="ARBA00009003"/>
    </source>
</evidence>
<organism evidence="4 5">
    <name type="scientific">Ophiocordyceps camponoti-rufipedis</name>
    <dbReference type="NCBI Taxonomy" id="2004952"/>
    <lineage>
        <taxon>Eukaryota</taxon>
        <taxon>Fungi</taxon>
        <taxon>Dikarya</taxon>
        <taxon>Ascomycota</taxon>
        <taxon>Pezizomycotina</taxon>
        <taxon>Sordariomycetes</taxon>
        <taxon>Hypocreomycetidae</taxon>
        <taxon>Hypocreales</taxon>
        <taxon>Ophiocordycipitaceae</taxon>
        <taxon>Ophiocordyceps</taxon>
    </lineage>
</organism>
<dbReference type="PANTHER" id="PTHR46830:SF2">
    <property type="entry name" value="ALPHA-1,4-N-ACETYLGLUCOSAMINYLTRANSFERASE"/>
    <property type="match status" value="1"/>
</dbReference>
<dbReference type="Pfam" id="PF04488">
    <property type="entry name" value="Gly_transf_sug"/>
    <property type="match status" value="1"/>
</dbReference>
<evidence type="ECO:0000313" key="4">
    <source>
        <dbReference type="EMBL" id="PHH79173.1"/>
    </source>
</evidence>
<dbReference type="InterPro" id="IPR029044">
    <property type="entry name" value="Nucleotide-diphossugar_trans"/>
</dbReference>
<dbReference type="GO" id="GO:1901135">
    <property type="term" value="P:carbohydrate derivative metabolic process"/>
    <property type="evidence" value="ECO:0007669"/>
    <property type="project" value="UniProtKB-ARBA"/>
</dbReference>
<evidence type="ECO:0008006" key="6">
    <source>
        <dbReference type="Google" id="ProtNLM"/>
    </source>
</evidence>
<gene>
    <name evidence="4" type="ORF">CDD80_5447</name>
</gene>
<dbReference type="InterPro" id="IPR007577">
    <property type="entry name" value="GlycoTrfase_DXD_sugar-bd_CS"/>
</dbReference>
<dbReference type="Gene3D" id="3.90.550.20">
    <property type="match status" value="1"/>
</dbReference>
<sequence>MLHRPASLVIAIAALFVIVLPLFYYRLNWDTIRTESIFLRPDGIPDSVHFVYLLEEPDADFPFVFSHYLSVYAAWYHLKPRRIYLHTDAGAEQITRAREGAAGKWARLILTMPGLTIEKTEAPTVTRTGKEIKEMAHKSDFVRVEVVNRFGGIYMDFDVFTVGDARPLLRTGFQAVCGREPGGLLSAGVFLAKKRSELTSLWVERMHDVFDGRWVTHSNELMTKIGRELVPSERRLLVLEEKAFTPVTWKEHGIRELLDEHEDVPSLLGGELPELRHWDQPVPSWAMGFNESNPDNSAMLITRHVRLLSSLRRTARSYLTMASEKDAPSMESIGVRNSTVNTGPGVTLTAEKKLLVGSVLDLFEGHPSLKHLSLWQRSATFEDPIAIAKGYDGYAAQWYGLPVLFKPIKIRSHTVTSGGNPMDVSLSNAYTVKGIKSEHVIDSTVRIYVGDDGKIEKVEDKWNMSTPLVGTSVGDAFRKLSSNTTSKMVKVPKTEEEDRKMQAERGD</sequence>
<proteinExistence type="inferred from homology"/>
<evidence type="ECO:0000313" key="5">
    <source>
        <dbReference type="Proteomes" id="UP000226431"/>
    </source>
</evidence>
<name>A0A2C5ZH26_9HYPO</name>
<keyword evidence="3" id="KW-1133">Transmembrane helix</keyword>
<evidence type="ECO:0000256" key="3">
    <source>
        <dbReference type="SAM" id="Phobius"/>
    </source>
</evidence>
<dbReference type="SUPFAM" id="SSF53448">
    <property type="entry name" value="Nucleotide-diphospho-sugar transferases"/>
    <property type="match status" value="1"/>
</dbReference>
<keyword evidence="3" id="KW-0812">Transmembrane</keyword>
<feature type="region of interest" description="Disordered" evidence="2">
    <location>
        <begin position="484"/>
        <end position="507"/>
    </location>
</feature>
<accession>A0A2C5ZH26</accession>
<feature type="transmembrane region" description="Helical" evidence="3">
    <location>
        <begin position="6"/>
        <end position="25"/>
    </location>
</feature>
<comment type="similarity">
    <text evidence="1">Belongs to the glycosyltransferase 32 family.</text>
</comment>
<feature type="compositionally biased region" description="Basic and acidic residues" evidence="2">
    <location>
        <begin position="492"/>
        <end position="507"/>
    </location>
</feature>